<evidence type="ECO:0000256" key="12">
    <source>
        <dbReference type="SAM" id="Phobius"/>
    </source>
</evidence>
<keyword evidence="7" id="KW-0249">Electron transport</keyword>
<keyword evidence="5 12" id="KW-0812">Transmembrane</keyword>
<keyword evidence="15" id="KW-1185">Reference proteome</keyword>
<keyword evidence="4" id="KW-0349">Heme</keyword>
<evidence type="ECO:0000256" key="6">
    <source>
        <dbReference type="ARBA" id="ARBA00022723"/>
    </source>
</evidence>
<evidence type="ECO:0000313" key="14">
    <source>
        <dbReference type="EnsemblMetazoa" id="CJA05200b.1"/>
    </source>
</evidence>
<sequence>MVHDLEMGAYHLLFARGSANKYTLEKDIHSTNDGTQFPWMSDQQVSFCRTNCSSPNLYHIGQMRQTYNVSRYWRYRIAVWHGILLMFAWWVLCSTAILISRYFKPLFPRNKLLGTAVWFQLHRDMMILSVIIQVICVIFIFYQAGWVWYQCSYMCTSDDFAKKMHAITGFTATVLALLQPIFGFLRPSPTSSIRPFFNWGHWFLGMFSWSVASATIILALPMGKTGLNRLYGHAPNWIVLAYILFFIACNLVLEIITITSNRNKIEGIQPHRFTVGPMGMALANVNTPIKDAPVEIPKRTKARVAVVVAHLIVSMGVTIAFAVMLFKALWSHSP</sequence>
<dbReference type="EC" id="7.2.1.3" evidence="11"/>
<dbReference type="InterPro" id="IPR045150">
    <property type="entry name" value="CYB561D1/2"/>
</dbReference>
<feature type="transmembrane region" description="Helical" evidence="12">
    <location>
        <begin position="197"/>
        <end position="222"/>
    </location>
</feature>
<evidence type="ECO:0000256" key="2">
    <source>
        <dbReference type="ARBA" id="ARBA00004141"/>
    </source>
</evidence>
<feature type="transmembrane region" description="Helical" evidence="12">
    <location>
        <begin position="234"/>
        <end position="256"/>
    </location>
</feature>
<dbReference type="Gene3D" id="1.20.120.1770">
    <property type="match status" value="1"/>
</dbReference>
<name>A0A8R1DKC0_CAEJA</name>
<dbReference type="PANTHER" id="PTHR15422">
    <property type="entry name" value="OS05G0565100 PROTEIN"/>
    <property type="match status" value="1"/>
</dbReference>
<protein>
    <recommendedName>
        <fullName evidence="11">ascorbate ferrireductase (transmembrane)</fullName>
        <ecNumber evidence="11">7.2.1.3</ecNumber>
    </recommendedName>
</protein>
<keyword evidence="6" id="KW-0479">Metal-binding</keyword>
<evidence type="ECO:0000256" key="5">
    <source>
        <dbReference type="ARBA" id="ARBA00022692"/>
    </source>
</evidence>
<dbReference type="PROSITE" id="PS50939">
    <property type="entry name" value="CYTOCHROME_B561"/>
    <property type="match status" value="1"/>
</dbReference>
<keyword evidence="8 12" id="KW-1133">Transmembrane helix</keyword>
<evidence type="ECO:0000256" key="11">
    <source>
        <dbReference type="ARBA" id="ARBA00024225"/>
    </source>
</evidence>
<feature type="transmembrane region" description="Helical" evidence="12">
    <location>
        <begin position="164"/>
        <end position="185"/>
    </location>
</feature>
<feature type="transmembrane region" description="Helical" evidence="12">
    <location>
        <begin position="304"/>
        <end position="326"/>
    </location>
</feature>
<dbReference type="Proteomes" id="UP000005237">
    <property type="component" value="Unassembled WGS sequence"/>
</dbReference>
<dbReference type="GO" id="GO:0140571">
    <property type="term" value="F:transmembrane ascorbate ferrireductase activity"/>
    <property type="evidence" value="ECO:0007669"/>
    <property type="project" value="UniProtKB-EC"/>
</dbReference>
<dbReference type="AlphaFoldDB" id="A0A8R1DKC0"/>
<comment type="subcellular location">
    <subcellularLocation>
        <location evidence="2">Membrane</location>
        <topology evidence="2">Multi-pass membrane protein</topology>
    </subcellularLocation>
</comment>
<evidence type="ECO:0000256" key="7">
    <source>
        <dbReference type="ARBA" id="ARBA00022982"/>
    </source>
</evidence>
<dbReference type="PANTHER" id="PTHR15422:SF24">
    <property type="entry name" value="DOMON RELATED DOMAIN-CONTAINING PROTEIN"/>
    <property type="match status" value="1"/>
</dbReference>
<dbReference type="GO" id="GO:0046872">
    <property type="term" value="F:metal ion binding"/>
    <property type="evidence" value="ECO:0007669"/>
    <property type="project" value="UniProtKB-KW"/>
</dbReference>
<evidence type="ECO:0000256" key="3">
    <source>
        <dbReference type="ARBA" id="ARBA00022448"/>
    </source>
</evidence>
<evidence type="ECO:0000313" key="15">
    <source>
        <dbReference type="Proteomes" id="UP000005237"/>
    </source>
</evidence>
<feature type="transmembrane region" description="Helical" evidence="12">
    <location>
        <begin position="124"/>
        <end position="144"/>
    </location>
</feature>
<feature type="domain" description="Cytochrome b561" evidence="13">
    <location>
        <begin position="44"/>
        <end position="256"/>
    </location>
</feature>
<dbReference type="InterPro" id="IPR006593">
    <property type="entry name" value="Cyt_b561/ferric_Rdtase_TM"/>
</dbReference>
<comment type="cofactor">
    <cofactor evidence="1">
        <name>heme b</name>
        <dbReference type="ChEBI" id="CHEBI:60344"/>
    </cofactor>
</comment>
<feature type="transmembrane region" description="Helical" evidence="12">
    <location>
        <begin position="77"/>
        <end position="103"/>
    </location>
</feature>
<keyword evidence="9" id="KW-0408">Iron</keyword>
<dbReference type="GO" id="GO:0020037">
    <property type="term" value="F:heme binding"/>
    <property type="evidence" value="ECO:0007669"/>
    <property type="project" value="TreeGrafter"/>
</dbReference>
<evidence type="ECO:0000256" key="8">
    <source>
        <dbReference type="ARBA" id="ARBA00022989"/>
    </source>
</evidence>
<keyword evidence="3" id="KW-0813">Transport</keyword>
<accession>A0A8R1DKC0</accession>
<reference evidence="15" key="1">
    <citation type="submission" date="2010-08" db="EMBL/GenBank/DDBJ databases">
        <authorList>
            <consortium name="Caenorhabditis japonica Sequencing Consortium"/>
            <person name="Wilson R.K."/>
        </authorList>
    </citation>
    <scope>NUCLEOTIDE SEQUENCE [LARGE SCALE GENOMIC DNA]</scope>
    <source>
        <strain evidence="15">DF5081</strain>
    </source>
</reference>
<dbReference type="EnsemblMetazoa" id="CJA05200b.1">
    <property type="protein sequence ID" value="CJA05200b.1"/>
    <property type="gene ID" value="WBGene00124404"/>
</dbReference>
<keyword evidence="10 12" id="KW-0472">Membrane</keyword>
<dbReference type="SMART" id="SM00665">
    <property type="entry name" value="B561"/>
    <property type="match status" value="1"/>
</dbReference>
<evidence type="ECO:0000256" key="9">
    <source>
        <dbReference type="ARBA" id="ARBA00023004"/>
    </source>
</evidence>
<dbReference type="Pfam" id="PF03188">
    <property type="entry name" value="Cytochrom_B561"/>
    <property type="match status" value="1"/>
</dbReference>
<evidence type="ECO:0000256" key="10">
    <source>
        <dbReference type="ARBA" id="ARBA00023136"/>
    </source>
</evidence>
<dbReference type="CDD" id="cd08760">
    <property type="entry name" value="Cyt_b561_FRRS1_like"/>
    <property type="match status" value="1"/>
</dbReference>
<evidence type="ECO:0000259" key="13">
    <source>
        <dbReference type="PROSITE" id="PS50939"/>
    </source>
</evidence>
<dbReference type="GO" id="GO:0016020">
    <property type="term" value="C:membrane"/>
    <property type="evidence" value="ECO:0007669"/>
    <property type="project" value="UniProtKB-SubCell"/>
</dbReference>
<evidence type="ECO:0000256" key="4">
    <source>
        <dbReference type="ARBA" id="ARBA00022617"/>
    </source>
</evidence>
<organism evidence="14 15">
    <name type="scientific">Caenorhabditis japonica</name>
    <dbReference type="NCBI Taxonomy" id="281687"/>
    <lineage>
        <taxon>Eukaryota</taxon>
        <taxon>Metazoa</taxon>
        <taxon>Ecdysozoa</taxon>
        <taxon>Nematoda</taxon>
        <taxon>Chromadorea</taxon>
        <taxon>Rhabditida</taxon>
        <taxon>Rhabditina</taxon>
        <taxon>Rhabditomorpha</taxon>
        <taxon>Rhabditoidea</taxon>
        <taxon>Rhabditidae</taxon>
        <taxon>Peloderinae</taxon>
        <taxon>Caenorhabditis</taxon>
    </lineage>
</organism>
<proteinExistence type="predicted"/>
<evidence type="ECO:0000256" key="1">
    <source>
        <dbReference type="ARBA" id="ARBA00001970"/>
    </source>
</evidence>
<reference evidence="14" key="2">
    <citation type="submission" date="2022-06" db="UniProtKB">
        <authorList>
            <consortium name="EnsemblMetazoa"/>
        </authorList>
    </citation>
    <scope>IDENTIFICATION</scope>
    <source>
        <strain evidence="14">DF5081</strain>
    </source>
</reference>
<dbReference type="GO" id="GO:0140575">
    <property type="term" value="F:transmembrane monodehydroascorbate reductase activity"/>
    <property type="evidence" value="ECO:0007669"/>
    <property type="project" value="InterPro"/>
</dbReference>